<keyword evidence="4" id="KW-1185">Reference proteome</keyword>
<evidence type="ECO:0000256" key="1">
    <source>
        <dbReference type="SAM" id="MobiDB-lite"/>
    </source>
</evidence>
<organism evidence="3 4">
    <name type="scientific">Rhynchosporium agropyri</name>
    <dbReference type="NCBI Taxonomy" id="914238"/>
    <lineage>
        <taxon>Eukaryota</taxon>
        <taxon>Fungi</taxon>
        <taxon>Dikarya</taxon>
        <taxon>Ascomycota</taxon>
        <taxon>Pezizomycotina</taxon>
        <taxon>Leotiomycetes</taxon>
        <taxon>Helotiales</taxon>
        <taxon>Ploettnerulaceae</taxon>
        <taxon>Rhynchosporium</taxon>
    </lineage>
</organism>
<feature type="transmembrane region" description="Helical" evidence="2">
    <location>
        <begin position="546"/>
        <end position="571"/>
    </location>
</feature>
<sequence length="651" mass="72702">MSDSTLHSVLSGPDQGGVITTPSRADSDEEVARHPDSSSTESQQLAEENIVSPTSTAIDSENSGTNSQTVTPKAAVTLGTTQIHVSPATTATLHSKQQNIRRVKVLWPKLVTRSHYGKQRNMVLQWGVHWYSPTCMLTLLVHGLVTMLGHHRFNVRFHGREVHDRQWPQRWGLALCSFGKAGYDLLEFLHIELVRRATMMTLLAGLIWILPLCIIISPATLASISTIRNTSTTCDNIQTIEFTHDNNANISAPVESWIVNDGRQGLAYINLMPYIYSILHGSLDEPPTHLHLVTPFQSRTATSHQSLRWWEASQDNPNTFLAQSQLAPHGEAIYTSFTDIIEDEDGAPLDWLFVDATNESTLGTFTKKPSLWIGYVINTTVPVSPYDRSINWPYILERHVLQCKLMNVTYHYDINFLNGLMHIEHSSTTDQVPLLEDGSSTHPLAFNYGDFMGNHAAGFVFRKTLSGTVNQKSAHHWTRLFSLISQTPLLNQTSQYAVSDFPRAISQQFANQIISLCTSPVLYAQINITAPCTTSKTILVWNYKPFWLIISYSLAVFLASLAVIEGLFAFAKNGYSADTNFSTILATTRNLDVDRLAEGMCLGQSPPLRNFPEAKLRFGELKRRGSEQLEAHTTFGLLDDVGPIEFGKKYI</sequence>
<feature type="compositionally biased region" description="Polar residues" evidence="1">
    <location>
        <begin position="37"/>
        <end position="47"/>
    </location>
</feature>
<dbReference type="PANTHER" id="PTHR35041">
    <property type="entry name" value="MEDIATOR OF RNA POLYMERASE II TRANSCRIPTION SUBUNIT 1"/>
    <property type="match status" value="1"/>
</dbReference>
<keyword evidence="2" id="KW-0472">Membrane</keyword>
<evidence type="ECO:0000256" key="2">
    <source>
        <dbReference type="SAM" id="Phobius"/>
    </source>
</evidence>
<dbReference type="OrthoDB" id="3554221at2759"/>
<dbReference type="EMBL" id="FJUX01000203">
    <property type="protein sequence ID" value="CZT13646.1"/>
    <property type="molecule type" value="Genomic_DNA"/>
</dbReference>
<reference evidence="4" key="1">
    <citation type="submission" date="2016-03" db="EMBL/GenBank/DDBJ databases">
        <authorList>
            <person name="Guldener U."/>
        </authorList>
    </citation>
    <scope>NUCLEOTIDE SEQUENCE [LARGE SCALE GENOMIC DNA]</scope>
    <source>
        <strain evidence="4">04CH-RAC-A.6.1</strain>
    </source>
</reference>
<dbReference type="Proteomes" id="UP000178912">
    <property type="component" value="Unassembled WGS sequence"/>
</dbReference>
<feature type="region of interest" description="Disordered" evidence="1">
    <location>
        <begin position="1"/>
        <end position="47"/>
    </location>
</feature>
<gene>
    <name evidence="3" type="ORF">RAG0_17153</name>
</gene>
<keyword evidence="2" id="KW-1133">Transmembrane helix</keyword>
<name>A0A1E1LT59_9HELO</name>
<dbReference type="AlphaFoldDB" id="A0A1E1LT59"/>
<evidence type="ECO:0000313" key="3">
    <source>
        <dbReference type="EMBL" id="CZT13646.1"/>
    </source>
</evidence>
<protein>
    <submittedName>
        <fullName evidence="3">Uncharacterized protein</fullName>
    </submittedName>
</protein>
<feature type="transmembrane region" description="Helical" evidence="2">
    <location>
        <begin position="202"/>
        <end position="224"/>
    </location>
</feature>
<keyword evidence="2" id="KW-0812">Transmembrane</keyword>
<evidence type="ECO:0000313" key="4">
    <source>
        <dbReference type="Proteomes" id="UP000178912"/>
    </source>
</evidence>
<proteinExistence type="predicted"/>
<dbReference type="PANTHER" id="PTHR35041:SF6">
    <property type="entry name" value="FORMYLMETHIONINE DEFORMYLASE-LIKE PROTEIN-RELATED"/>
    <property type="match status" value="1"/>
</dbReference>
<accession>A0A1E1LT59</accession>
<feature type="transmembrane region" description="Helical" evidence="2">
    <location>
        <begin position="130"/>
        <end position="150"/>
    </location>
</feature>